<reference evidence="1" key="1">
    <citation type="submission" date="2017-12" db="EMBL/GenBank/DDBJ databases">
        <title>The complete mitochondrial genome of the lichenized fungus Heterodermia speciosa.</title>
        <authorList>
            <person name="Baker C.F."/>
            <person name="Keepers K.G."/>
            <person name="Pogoda C.S."/>
            <person name="Tripp E.A."/>
            <person name="Lendemer J.C."/>
            <person name="Kane N.C."/>
        </authorList>
    </citation>
    <scope>NUCLEOTIDE SEQUENCE</scope>
</reference>
<organism evidence="1">
    <name type="scientific">Heterodermia speciosa</name>
    <dbReference type="NCBI Taxonomy" id="116794"/>
    <lineage>
        <taxon>Eukaryota</taxon>
        <taxon>Fungi</taxon>
        <taxon>Dikarya</taxon>
        <taxon>Ascomycota</taxon>
        <taxon>Pezizomycotina</taxon>
        <taxon>Lecanoromycetes</taxon>
        <taxon>OSLEUM clade</taxon>
        <taxon>Lecanoromycetidae</taxon>
        <taxon>Caliciales</taxon>
        <taxon>Physciaceae</taxon>
        <taxon>Heterodermia</taxon>
    </lineage>
</organism>
<gene>
    <name evidence="1" type="primary">intronic LAGLIDADG</name>
</gene>
<accession>A0A3G2Z811</accession>
<name>A0A3G2Z811_9LECA</name>
<keyword evidence="1" id="KW-0540">Nuclease</keyword>
<protein>
    <submittedName>
        <fullName evidence="1">LAGLIDADG homing endonuclease</fullName>
    </submittedName>
</protein>
<geneLocation type="mitochondrion" evidence="1"/>
<sequence>MLEHKGRASFVLTQRDSKVLYEINEVLKIGVVKPFYDNKGNIIYSRYIVSHNKGIYLLYQLLNGNLVLQARVNQLNNWYIALNNTIKFGFSLLYSKSLPIFVQSCKELTLNDAWLCCFTDA</sequence>
<proteinExistence type="predicted"/>
<dbReference type="EMBL" id="MG711806">
    <property type="protein sequence ID" value="AYP35430.1"/>
    <property type="molecule type" value="Genomic_DNA"/>
</dbReference>
<keyword evidence="1" id="KW-0378">Hydrolase</keyword>
<keyword evidence="1" id="KW-0255">Endonuclease</keyword>
<dbReference type="SUPFAM" id="SSF55608">
    <property type="entry name" value="Homing endonucleases"/>
    <property type="match status" value="1"/>
</dbReference>
<dbReference type="RefSeq" id="YP_009546690.1">
    <property type="nucleotide sequence ID" value="NC_040159.1"/>
</dbReference>
<keyword evidence="1" id="KW-0496">Mitochondrion</keyword>
<dbReference type="InterPro" id="IPR027434">
    <property type="entry name" value="Homing_endonucl"/>
</dbReference>
<dbReference type="AlphaFoldDB" id="A0A3G2Z811"/>
<dbReference type="GO" id="GO:0004519">
    <property type="term" value="F:endonuclease activity"/>
    <property type="evidence" value="ECO:0007669"/>
    <property type="project" value="UniProtKB-KW"/>
</dbReference>
<evidence type="ECO:0000313" key="1">
    <source>
        <dbReference type="EMBL" id="AYP35430.1"/>
    </source>
</evidence>
<dbReference type="Gene3D" id="3.10.28.10">
    <property type="entry name" value="Homing endonucleases"/>
    <property type="match status" value="1"/>
</dbReference>
<dbReference type="GeneID" id="38575576"/>